<evidence type="ECO:0000256" key="1">
    <source>
        <dbReference type="ARBA" id="ARBA00022723"/>
    </source>
</evidence>
<evidence type="ECO:0000259" key="2">
    <source>
        <dbReference type="PROSITE" id="PS51819"/>
    </source>
</evidence>
<accession>A0ABP4DQR2</accession>
<dbReference type="InterPro" id="IPR029068">
    <property type="entry name" value="Glyas_Bleomycin-R_OHBP_Dase"/>
</dbReference>
<protein>
    <submittedName>
        <fullName evidence="3">VOC family protein</fullName>
    </submittedName>
</protein>
<evidence type="ECO:0000313" key="4">
    <source>
        <dbReference type="Proteomes" id="UP001501072"/>
    </source>
</evidence>
<gene>
    <name evidence="3" type="ORF">GCM10009564_45050</name>
</gene>
<keyword evidence="1" id="KW-0479">Metal-binding</keyword>
<dbReference type="SUPFAM" id="SSF54593">
    <property type="entry name" value="Glyoxalase/Bleomycin resistance protein/Dihydroxybiphenyl dioxygenase"/>
    <property type="match status" value="1"/>
</dbReference>
<sequence length="191" mass="20883">MTDTDLAPRTHRGIPTARNVDHVAYTVADLERAVAFFVDVLGGELVYREGPLARDDDWMAEHLDVHPRAVAEIAMIRMGPTCNVELFQYTAPDQRTVPPRNHDVGGHHLAIAVEDVDAAVAYLEAQPGVEVLGGPETIEEGPIAGNRWTYLRTPIGITLELLAIPDGRLPYEKQTSARRYAGEPGGWHCGG</sequence>
<keyword evidence="4" id="KW-1185">Reference proteome</keyword>
<feature type="domain" description="VOC" evidence="2">
    <location>
        <begin position="19"/>
        <end position="164"/>
    </location>
</feature>
<dbReference type="Gene3D" id="3.10.180.10">
    <property type="entry name" value="2,3-Dihydroxybiphenyl 1,2-Dioxygenase, domain 1"/>
    <property type="match status" value="1"/>
</dbReference>
<dbReference type="RefSeq" id="WP_346073924.1">
    <property type="nucleotide sequence ID" value="NZ_BAAAHU010000056.1"/>
</dbReference>
<name>A0ABP4DQR2_9ACTN</name>
<comment type="caution">
    <text evidence="3">The sequence shown here is derived from an EMBL/GenBank/DDBJ whole genome shotgun (WGS) entry which is preliminary data.</text>
</comment>
<evidence type="ECO:0000313" key="3">
    <source>
        <dbReference type="EMBL" id="GAA1014690.1"/>
    </source>
</evidence>
<reference evidence="4" key="1">
    <citation type="journal article" date="2019" name="Int. J. Syst. Evol. Microbiol.">
        <title>The Global Catalogue of Microorganisms (GCM) 10K type strain sequencing project: providing services to taxonomists for standard genome sequencing and annotation.</title>
        <authorList>
            <consortium name="The Broad Institute Genomics Platform"/>
            <consortium name="The Broad Institute Genome Sequencing Center for Infectious Disease"/>
            <person name="Wu L."/>
            <person name="Ma J."/>
        </authorList>
    </citation>
    <scope>NUCLEOTIDE SEQUENCE [LARGE SCALE GENOMIC DNA]</scope>
    <source>
        <strain evidence="4">JCM 11269</strain>
    </source>
</reference>
<dbReference type="EMBL" id="BAAAHU010000056">
    <property type="protein sequence ID" value="GAA1014690.1"/>
    <property type="molecule type" value="Genomic_DNA"/>
</dbReference>
<dbReference type="InterPro" id="IPR037523">
    <property type="entry name" value="VOC_core"/>
</dbReference>
<dbReference type="Proteomes" id="UP001501072">
    <property type="component" value="Unassembled WGS sequence"/>
</dbReference>
<dbReference type="CDD" id="cd16361">
    <property type="entry name" value="VOC_ShValD_like"/>
    <property type="match status" value="1"/>
</dbReference>
<organism evidence="3 4">
    <name type="scientific">Streptomyces thermogriseus</name>
    <dbReference type="NCBI Taxonomy" id="75292"/>
    <lineage>
        <taxon>Bacteria</taxon>
        <taxon>Bacillati</taxon>
        <taxon>Actinomycetota</taxon>
        <taxon>Actinomycetes</taxon>
        <taxon>Kitasatosporales</taxon>
        <taxon>Streptomycetaceae</taxon>
        <taxon>Streptomyces</taxon>
    </lineage>
</organism>
<dbReference type="InterPro" id="IPR051785">
    <property type="entry name" value="MMCE/EMCE_epimerase"/>
</dbReference>
<dbReference type="PANTHER" id="PTHR43048">
    <property type="entry name" value="METHYLMALONYL-COA EPIMERASE"/>
    <property type="match status" value="1"/>
</dbReference>
<proteinExistence type="predicted"/>
<dbReference type="Pfam" id="PF13669">
    <property type="entry name" value="Glyoxalase_4"/>
    <property type="match status" value="1"/>
</dbReference>
<dbReference type="PANTHER" id="PTHR43048:SF3">
    <property type="entry name" value="METHYLMALONYL-COA EPIMERASE, MITOCHONDRIAL"/>
    <property type="match status" value="1"/>
</dbReference>
<dbReference type="PROSITE" id="PS51819">
    <property type="entry name" value="VOC"/>
    <property type="match status" value="1"/>
</dbReference>